<protein>
    <submittedName>
        <fullName evidence="1">Uncharacterized protein</fullName>
    </submittedName>
</protein>
<gene>
    <name evidence="1" type="ORF">CR513_14346</name>
</gene>
<proteinExistence type="predicted"/>
<sequence>MYSDKRKRLKSAIQTMDESLGSDNERDLTKVDEETFLEDLLPIETTLMELATFAPSRSRNLTGDIIGSLGNLEKLQLPMNLFLFPNTPCLRNMRESEAEEGVAARGDSWKGVLVKRQSGGAMKTQEGDKNENVKIPQPPYVVQWEKARRGGNFSNYKDAVIIVLYFPGCDLFRCE</sequence>
<dbReference type="EMBL" id="QJKJ01002576">
    <property type="protein sequence ID" value="RDY02231.1"/>
    <property type="molecule type" value="Genomic_DNA"/>
</dbReference>
<comment type="caution">
    <text evidence="1">The sequence shown here is derived from an EMBL/GenBank/DDBJ whole genome shotgun (WGS) entry which is preliminary data.</text>
</comment>
<dbReference type="Proteomes" id="UP000257109">
    <property type="component" value="Unassembled WGS sequence"/>
</dbReference>
<dbReference type="AlphaFoldDB" id="A0A371HHD8"/>
<organism evidence="1 2">
    <name type="scientific">Mucuna pruriens</name>
    <name type="common">Velvet bean</name>
    <name type="synonym">Dolichos pruriens</name>
    <dbReference type="NCBI Taxonomy" id="157652"/>
    <lineage>
        <taxon>Eukaryota</taxon>
        <taxon>Viridiplantae</taxon>
        <taxon>Streptophyta</taxon>
        <taxon>Embryophyta</taxon>
        <taxon>Tracheophyta</taxon>
        <taxon>Spermatophyta</taxon>
        <taxon>Magnoliopsida</taxon>
        <taxon>eudicotyledons</taxon>
        <taxon>Gunneridae</taxon>
        <taxon>Pentapetalae</taxon>
        <taxon>rosids</taxon>
        <taxon>fabids</taxon>
        <taxon>Fabales</taxon>
        <taxon>Fabaceae</taxon>
        <taxon>Papilionoideae</taxon>
        <taxon>50 kb inversion clade</taxon>
        <taxon>NPAAA clade</taxon>
        <taxon>indigoferoid/millettioid clade</taxon>
        <taxon>Phaseoleae</taxon>
        <taxon>Mucuna</taxon>
    </lineage>
</organism>
<reference evidence="1" key="1">
    <citation type="submission" date="2018-05" db="EMBL/GenBank/DDBJ databases">
        <title>Draft genome of Mucuna pruriens seed.</title>
        <authorList>
            <person name="Nnadi N.E."/>
            <person name="Vos R."/>
            <person name="Hasami M.H."/>
            <person name="Devisetty U.K."/>
            <person name="Aguiy J.C."/>
        </authorList>
    </citation>
    <scope>NUCLEOTIDE SEQUENCE [LARGE SCALE GENOMIC DNA]</scope>
    <source>
        <strain evidence="1">JCA_2017</strain>
    </source>
</reference>
<name>A0A371HHD8_MUCPR</name>
<dbReference type="OrthoDB" id="849834at2759"/>
<accession>A0A371HHD8</accession>
<evidence type="ECO:0000313" key="2">
    <source>
        <dbReference type="Proteomes" id="UP000257109"/>
    </source>
</evidence>
<feature type="non-terminal residue" evidence="1">
    <location>
        <position position="1"/>
    </location>
</feature>
<keyword evidence="2" id="KW-1185">Reference proteome</keyword>
<evidence type="ECO:0000313" key="1">
    <source>
        <dbReference type="EMBL" id="RDY02231.1"/>
    </source>
</evidence>